<protein>
    <submittedName>
        <fullName evidence="2">Uncharacterized protein</fullName>
    </submittedName>
</protein>
<keyword evidence="3" id="KW-1185">Reference proteome</keyword>
<dbReference type="AlphaFoldDB" id="A0A9P6JBL6"/>
<feature type="region of interest" description="Disordered" evidence="1">
    <location>
        <begin position="94"/>
        <end position="137"/>
    </location>
</feature>
<feature type="region of interest" description="Disordered" evidence="1">
    <location>
        <begin position="207"/>
        <end position="312"/>
    </location>
</feature>
<organism evidence="2 3">
    <name type="scientific">Mortierella alpina</name>
    <name type="common">Oleaginous fungus</name>
    <name type="synonym">Mortierella renispora</name>
    <dbReference type="NCBI Taxonomy" id="64518"/>
    <lineage>
        <taxon>Eukaryota</taxon>
        <taxon>Fungi</taxon>
        <taxon>Fungi incertae sedis</taxon>
        <taxon>Mucoromycota</taxon>
        <taxon>Mortierellomycotina</taxon>
        <taxon>Mortierellomycetes</taxon>
        <taxon>Mortierellales</taxon>
        <taxon>Mortierellaceae</taxon>
        <taxon>Mortierella</taxon>
    </lineage>
</organism>
<accession>A0A9P6JBL6</accession>
<gene>
    <name evidence="2" type="ORF">BGZ70_002479</name>
</gene>
<dbReference type="Proteomes" id="UP000738359">
    <property type="component" value="Unassembled WGS sequence"/>
</dbReference>
<dbReference type="EMBL" id="JAAAHY010000160">
    <property type="protein sequence ID" value="KAF9966394.1"/>
    <property type="molecule type" value="Genomic_DNA"/>
</dbReference>
<reference evidence="2" key="1">
    <citation type="journal article" date="2020" name="Fungal Divers.">
        <title>Resolving the Mortierellaceae phylogeny through synthesis of multi-gene phylogenetics and phylogenomics.</title>
        <authorList>
            <person name="Vandepol N."/>
            <person name="Liber J."/>
            <person name="Desiro A."/>
            <person name="Na H."/>
            <person name="Kennedy M."/>
            <person name="Barry K."/>
            <person name="Grigoriev I.V."/>
            <person name="Miller A.N."/>
            <person name="O'Donnell K."/>
            <person name="Stajich J.E."/>
            <person name="Bonito G."/>
        </authorList>
    </citation>
    <scope>NUCLEOTIDE SEQUENCE</scope>
    <source>
        <strain evidence="2">CK1249</strain>
    </source>
</reference>
<evidence type="ECO:0000313" key="3">
    <source>
        <dbReference type="Proteomes" id="UP000738359"/>
    </source>
</evidence>
<sequence>MDDHNMDEDFDFAGLSIEEPEERLQSMFERSFNMNTQEENAPAVAAITAIPPDQTSAATPDNGPWAKLPLANEINPYLPGVTAQKLDAMASDPNHVFKSSQTPFPFPFTVPPGSDSADQAKMTGDKDKEMAEQEDMEEKIPEWMLKDPDMQAVPTWSQKDASAPGFSSNEFALEWSSSTDLSTAVDSNALFGFSSFPTYETLPISNVIAEEQQRRMHDSESGSDTNNTSSSPSISTSEEVQGSGFAKYGSADQASTPMFGERQPGMVAGGGTAHQSSAQGTASSSTPYSSTSKTSEWQDWRSIPQQNQDIEIDRDYSEEFYALDDDSKNSVKVTPGFAPAKFRWEDD</sequence>
<proteinExistence type="predicted"/>
<feature type="compositionally biased region" description="Low complexity" evidence="1">
    <location>
        <begin position="222"/>
        <end position="239"/>
    </location>
</feature>
<evidence type="ECO:0000313" key="2">
    <source>
        <dbReference type="EMBL" id="KAF9966394.1"/>
    </source>
</evidence>
<feature type="compositionally biased region" description="Low complexity" evidence="1">
    <location>
        <begin position="273"/>
        <end position="295"/>
    </location>
</feature>
<dbReference type="OrthoDB" id="2442991at2759"/>
<evidence type="ECO:0000256" key="1">
    <source>
        <dbReference type="SAM" id="MobiDB-lite"/>
    </source>
</evidence>
<name>A0A9P6JBL6_MORAP</name>
<feature type="compositionally biased region" description="Basic and acidic residues" evidence="1">
    <location>
        <begin position="211"/>
        <end position="220"/>
    </location>
</feature>
<comment type="caution">
    <text evidence="2">The sequence shown here is derived from an EMBL/GenBank/DDBJ whole genome shotgun (WGS) entry which is preliminary data.</text>
</comment>